<evidence type="ECO:0000313" key="3">
    <source>
        <dbReference type="EMBL" id="QSA00483.1"/>
    </source>
</evidence>
<dbReference type="RefSeq" id="WP_073268904.1">
    <property type="nucleotide sequence ID" value="NZ_CP172218.1"/>
</dbReference>
<proteinExistence type="predicted"/>
<protein>
    <submittedName>
        <fullName evidence="3">Adhesin biosynthesis transcription regulatory family protein</fullName>
    </submittedName>
</protein>
<dbReference type="GO" id="GO:0006355">
    <property type="term" value="P:regulation of DNA-templated transcription"/>
    <property type="evidence" value="ECO:0007669"/>
    <property type="project" value="InterPro"/>
</dbReference>
<evidence type="ECO:0000256" key="1">
    <source>
        <dbReference type="ARBA" id="ARBA00023015"/>
    </source>
</evidence>
<dbReference type="InterPro" id="IPR004356">
    <property type="entry name" value="Adhesin_operon_reg_prot"/>
</dbReference>
<keyword evidence="3" id="KW-0614">Plasmid</keyword>
<evidence type="ECO:0000313" key="4">
    <source>
        <dbReference type="Proteomes" id="UP000663166"/>
    </source>
</evidence>
<dbReference type="AlphaFoldDB" id="A0A895NXG7"/>
<reference evidence="3" key="1">
    <citation type="submission" date="2021-02" db="EMBL/GenBank/DDBJ databases">
        <title>Co-localization of colistin and carbapenem -resistance genes on a novel transferable IncHI2 plasmid in Escherichia coli from chicken-origin.</title>
        <authorList>
            <person name="Hoffmann M."/>
            <person name="Balkey M."/>
            <person name="Ronco T."/>
            <person name="Hendriksen R.S."/>
        </authorList>
    </citation>
    <scope>NUCLEOTIDE SEQUENCE</scope>
    <source>
        <strain evidence="3">CFSAN083829</strain>
        <plasmid evidence="3">pCFSAN083829_2</plasmid>
    </source>
</reference>
<dbReference type="InterPro" id="IPR053721">
    <property type="entry name" value="Fimbrial_Adhesin_Reg"/>
</dbReference>
<keyword evidence="2" id="KW-0804">Transcription</keyword>
<name>A0A895NXG7_ECOLX</name>
<organism evidence="3 4">
    <name type="scientific">Escherichia coli</name>
    <dbReference type="NCBI Taxonomy" id="562"/>
    <lineage>
        <taxon>Bacteria</taxon>
        <taxon>Pseudomonadati</taxon>
        <taxon>Pseudomonadota</taxon>
        <taxon>Gammaproteobacteria</taxon>
        <taxon>Enterobacterales</taxon>
        <taxon>Enterobacteriaceae</taxon>
        <taxon>Escherichia</taxon>
    </lineage>
</organism>
<keyword evidence="1" id="KW-0805">Transcription regulation</keyword>
<dbReference type="Proteomes" id="UP000663166">
    <property type="component" value="Plasmid pCFSAN083829_2"/>
</dbReference>
<dbReference type="Pfam" id="PF03333">
    <property type="entry name" value="PapB"/>
    <property type="match status" value="1"/>
</dbReference>
<dbReference type="Gene3D" id="1.10.10.2690">
    <property type="match status" value="1"/>
</dbReference>
<evidence type="ECO:0000256" key="2">
    <source>
        <dbReference type="ARBA" id="ARBA00023163"/>
    </source>
</evidence>
<geneLocation type="plasmid" evidence="3 4">
    <name>pCFSAN083829_2</name>
</geneLocation>
<dbReference type="PRINTS" id="PR01554">
    <property type="entry name" value="FIMREGULATRY"/>
</dbReference>
<accession>A0A895NXG7</accession>
<sequence>MSMDLDSSANKLCFTKLKKNFISPGKLDEEQFWLLVEISSIHSEKVIKAMRDHLVHGIPRKNVCDEYNVNNGYLSTSLSRLNYIHRVASYLSKFYQG</sequence>
<gene>
    <name evidence="3" type="ORF">JNP96_29790</name>
</gene>
<dbReference type="EMBL" id="CP070395">
    <property type="protein sequence ID" value="QSA00483.1"/>
    <property type="molecule type" value="Genomic_DNA"/>
</dbReference>